<evidence type="ECO:0000313" key="3">
    <source>
        <dbReference type="Proteomes" id="UP000031866"/>
    </source>
</evidence>
<proteinExistence type="predicted"/>
<evidence type="ECO:0000259" key="1">
    <source>
        <dbReference type="Pfam" id="PF21778"/>
    </source>
</evidence>
<gene>
    <name evidence="2" type="ORF">LF65_01782</name>
</gene>
<dbReference type="RefSeq" id="WP_041895716.1">
    <property type="nucleotide sequence ID" value="NZ_CP010086.2"/>
</dbReference>
<sequence length="234" mass="26717">MRCFVDYRITKEELLSLSKLDLKPILVPKCNDVYDAINGHPDIQLNVLKNDSFNKIIIQRNISEKFKEILKLNDINYIVSKNTLSNTYPNDIILNSLILENYFIHTLKYSDENLLNSQNSKIHIDVPQGYTKCSILPVREKALITSDKGIFNSLKNYDFDILLLPPGDILLPSLNYGFIGGVGGMVSNNKMAFFGDLDSYTWGNQIKKFLFKYDVLPIALRKGKLIDRGSLFTL</sequence>
<evidence type="ECO:0000313" key="2">
    <source>
        <dbReference type="EMBL" id="AJG98384.1"/>
    </source>
</evidence>
<dbReference type="OrthoDB" id="1753686at2"/>
<dbReference type="Proteomes" id="UP000031866">
    <property type="component" value="Chromosome"/>
</dbReference>
<dbReference type="AlphaFoldDB" id="A0A0B5Q862"/>
<reference evidence="3" key="1">
    <citation type="submission" date="2014-12" db="EMBL/GenBank/DDBJ databases">
        <title>Genome sequence of Clostridium beijerinckii strain 59B.</title>
        <authorList>
            <person name="Little G.T."/>
            <person name="Minton N.P."/>
        </authorList>
    </citation>
    <scope>NUCLEOTIDE SEQUENCE [LARGE SCALE GENOMIC DNA]</scope>
    <source>
        <strain evidence="3">59B</strain>
    </source>
</reference>
<dbReference type="Pfam" id="PF21778">
    <property type="entry name" value="DUF6873"/>
    <property type="match status" value="1"/>
</dbReference>
<dbReference type="EMBL" id="CP010086">
    <property type="protein sequence ID" value="AJG98384.1"/>
    <property type="molecule type" value="Genomic_DNA"/>
</dbReference>
<name>A0A0B5Q862_CLOBE</name>
<protein>
    <recommendedName>
        <fullName evidence="1">DUF6873 domain-containing protein</fullName>
    </recommendedName>
</protein>
<organism evidence="2 3">
    <name type="scientific">Clostridium beijerinckii</name>
    <name type="common">Clostridium MP</name>
    <dbReference type="NCBI Taxonomy" id="1520"/>
    <lineage>
        <taxon>Bacteria</taxon>
        <taxon>Bacillati</taxon>
        <taxon>Bacillota</taxon>
        <taxon>Clostridia</taxon>
        <taxon>Eubacteriales</taxon>
        <taxon>Clostridiaceae</taxon>
        <taxon>Clostridium</taxon>
    </lineage>
</organism>
<feature type="domain" description="DUF6873" evidence="1">
    <location>
        <begin position="4"/>
        <end position="232"/>
    </location>
</feature>
<dbReference type="STRING" id="1520.LF65_01782"/>
<accession>A0A0B5Q862</accession>
<dbReference type="InterPro" id="IPR049238">
    <property type="entry name" value="DUF6873"/>
</dbReference>
<dbReference type="KEGG" id="cbei:LF65_01782"/>